<dbReference type="KEGG" id="noa:BKM31_55420"/>
<evidence type="ECO:0000256" key="1">
    <source>
        <dbReference type="SAM" id="MobiDB-lite"/>
    </source>
</evidence>
<dbReference type="STRING" id="1909395.BKM31_55420"/>
<keyword evidence="4" id="KW-1185">Reference proteome</keyword>
<dbReference type="Proteomes" id="UP000190797">
    <property type="component" value="Chromosome"/>
</dbReference>
<dbReference type="AlphaFoldDB" id="A0A1V0AGY4"/>
<feature type="signal peptide" evidence="2">
    <location>
        <begin position="1"/>
        <end position="22"/>
    </location>
</feature>
<protein>
    <submittedName>
        <fullName evidence="3">Uncharacterized protein</fullName>
    </submittedName>
</protein>
<accession>A0A1V0AGY4</accession>
<evidence type="ECO:0000256" key="2">
    <source>
        <dbReference type="SAM" id="SignalP"/>
    </source>
</evidence>
<name>A0A1V0AGY4_9ACTN</name>
<sequence length="284" mass="30203">MPGVALASVVLASGIASLPAGADRASGAGRASGATDADFDERWGVVGRNTLGGPSAVLRFGPWGRNSADDLRATVPPPYGAGSLGLIVGTGDDKIVWGDESDFGGMRLSSINTLSYWVFEGQTPPLTNLPPNLIMEVDPNLDPGVNFTSLVFLPESATRPASPPTRLPSTWQRYVPSAAGSAWWATNARTAAATGCSLSSPCTFSELKEALPNAVITFSLGINKGRDTPFVGAVDGVQVNNRIFDFEPQGVRELSAVHRSKSQRQLRLRHERRHPLPAPRPRHR</sequence>
<evidence type="ECO:0000313" key="4">
    <source>
        <dbReference type="Proteomes" id="UP000190797"/>
    </source>
</evidence>
<keyword evidence="2" id="KW-0732">Signal</keyword>
<dbReference type="OrthoDB" id="3472891at2"/>
<proteinExistence type="predicted"/>
<dbReference type="EMBL" id="CP017717">
    <property type="protein sequence ID" value="AQZ69455.1"/>
    <property type="molecule type" value="Genomic_DNA"/>
</dbReference>
<organism evidence="3 4">
    <name type="scientific">[Actinomadura] parvosata subsp. kistnae</name>
    <dbReference type="NCBI Taxonomy" id="1909395"/>
    <lineage>
        <taxon>Bacteria</taxon>
        <taxon>Bacillati</taxon>
        <taxon>Actinomycetota</taxon>
        <taxon>Actinomycetes</taxon>
        <taxon>Streptosporangiales</taxon>
        <taxon>Streptosporangiaceae</taxon>
        <taxon>Nonomuraea</taxon>
    </lineage>
</organism>
<evidence type="ECO:0000313" key="3">
    <source>
        <dbReference type="EMBL" id="AQZ69455.1"/>
    </source>
</evidence>
<reference evidence="4" key="1">
    <citation type="journal article" date="2017" name="Med. Chem. Commun.">
        <title>Nonomuraea sp. ATCC 55076 harbours the largest actinomycete chromosome to date and the kistamicin biosynthetic gene cluster.</title>
        <authorList>
            <person name="Nazari B."/>
            <person name="Forneris C.C."/>
            <person name="Gibson M.I."/>
            <person name="Moon K."/>
            <person name="Schramma K.R."/>
            <person name="Seyedsayamdost M.R."/>
        </authorList>
    </citation>
    <scope>NUCLEOTIDE SEQUENCE [LARGE SCALE GENOMIC DNA]</scope>
    <source>
        <strain evidence="4">ATCC 55076</strain>
    </source>
</reference>
<feature type="chain" id="PRO_5012888829" evidence="2">
    <location>
        <begin position="23"/>
        <end position="284"/>
    </location>
</feature>
<feature type="region of interest" description="Disordered" evidence="1">
    <location>
        <begin position="256"/>
        <end position="284"/>
    </location>
</feature>
<dbReference type="RefSeq" id="WP_080045839.1">
    <property type="nucleotide sequence ID" value="NZ_CP017717.1"/>
</dbReference>
<gene>
    <name evidence="3" type="ORF">BKM31_55420</name>
</gene>
<feature type="compositionally biased region" description="Basic residues" evidence="1">
    <location>
        <begin position="258"/>
        <end position="284"/>
    </location>
</feature>